<dbReference type="EMBL" id="CP064931">
    <property type="protein sequence ID" value="QPK10082.1"/>
    <property type="molecule type" value="Genomic_DNA"/>
</dbReference>
<protein>
    <submittedName>
        <fullName evidence="9">MFS transporter</fullName>
    </submittedName>
    <submittedName>
        <fullName evidence="8">Ribonucleoside transporter protein</fullName>
    </submittedName>
</protein>
<dbReference type="InterPro" id="IPR020846">
    <property type="entry name" value="MFS_dom"/>
</dbReference>
<reference evidence="8 10" key="1">
    <citation type="submission" date="2015-11" db="EMBL/GenBank/DDBJ databases">
        <title>The limits of bacterial species coexistence and the symbiotic plasmid transference in sympatric Rhizobium populations.</title>
        <authorList>
            <person name="Perez-Carrascal O.M."/>
            <person name="VanInsberghe D."/>
            <person name="Juarez S."/>
            <person name="Polz M.F."/>
            <person name="Vinuesa P."/>
            <person name="Gonzalez V."/>
        </authorList>
    </citation>
    <scope>NUCLEOTIDE SEQUENCE [LARGE SCALE GENOMIC DNA]</scope>
    <source>
        <strain evidence="8 10">N771</strain>
    </source>
</reference>
<feature type="transmembrane region" description="Helical" evidence="6">
    <location>
        <begin position="84"/>
        <end position="107"/>
    </location>
</feature>
<evidence type="ECO:0000256" key="5">
    <source>
        <dbReference type="ARBA" id="ARBA00023136"/>
    </source>
</evidence>
<feature type="transmembrane region" description="Helical" evidence="6">
    <location>
        <begin position="113"/>
        <end position="135"/>
    </location>
</feature>
<accession>A0A192TAG7</accession>
<evidence type="ECO:0000313" key="11">
    <source>
        <dbReference type="Proteomes" id="UP000540266"/>
    </source>
</evidence>
<dbReference type="Proteomes" id="UP000540266">
    <property type="component" value="Chromosome"/>
</dbReference>
<dbReference type="PROSITE" id="PS50850">
    <property type="entry name" value="MFS"/>
    <property type="match status" value="1"/>
</dbReference>
<dbReference type="PANTHER" id="PTHR43124:SF5">
    <property type="entry name" value="PURINE RIBONUCLEOSIDE EFFLUX PUMP NEPI"/>
    <property type="match status" value="1"/>
</dbReference>
<dbReference type="GO" id="GO:0005886">
    <property type="term" value="C:plasma membrane"/>
    <property type="evidence" value="ECO:0007669"/>
    <property type="project" value="UniProtKB-SubCell"/>
</dbReference>
<dbReference type="GO" id="GO:0022857">
    <property type="term" value="F:transmembrane transporter activity"/>
    <property type="evidence" value="ECO:0007669"/>
    <property type="project" value="InterPro"/>
</dbReference>
<dbReference type="STRING" id="396.AMC85_CH02767"/>
<dbReference type="Gene3D" id="1.20.1250.20">
    <property type="entry name" value="MFS general substrate transporter like domains"/>
    <property type="match status" value="1"/>
</dbReference>
<organism evidence="9 11">
    <name type="scientific">Rhizobium phaseoli</name>
    <dbReference type="NCBI Taxonomy" id="396"/>
    <lineage>
        <taxon>Bacteria</taxon>
        <taxon>Pseudomonadati</taxon>
        <taxon>Pseudomonadota</taxon>
        <taxon>Alphaproteobacteria</taxon>
        <taxon>Hyphomicrobiales</taxon>
        <taxon>Rhizobiaceae</taxon>
        <taxon>Rhizobium/Agrobacterium group</taxon>
        <taxon>Rhizobium</taxon>
    </lineage>
</organism>
<evidence type="ECO:0000313" key="9">
    <source>
        <dbReference type="EMBL" id="QPK10082.1"/>
    </source>
</evidence>
<feature type="transmembrane region" description="Helical" evidence="6">
    <location>
        <begin position="309"/>
        <end position="328"/>
    </location>
</feature>
<feature type="transmembrane region" description="Helical" evidence="6">
    <location>
        <begin position="214"/>
        <end position="232"/>
    </location>
</feature>
<evidence type="ECO:0000256" key="6">
    <source>
        <dbReference type="SAM" id="Phobius"/>
    </source>
</evidence>
<dbReference type="Proteomes" id="UP000078551">
    <property type="component" value="Chromosome"/>
</dbReference>
<dbReference type="AlphaFoldDB" id="A0A192TAG7"/>
<feature type="transmembrane region" description="Helical" evidence="6">
    <location>
        <begin position="280"/>
        <end position="303"/>
    </location>
</feature>
<evidence type="ECO:0000256" key="4">
    <source>
        <dbReference type="ARBA" id="ARBA00022989"/>
    </source>
</evidence>
<evidence type="ECO:0000313" key="10">
    <source>
        <dbReference type="Proteomes" id="UP000078551"/>
    </source>
</evidence>
<comment type="subcellular location">
    <subcellularLocation>
        <location evidence="1">Cell membrane</location>
        <topology evidence="1">Multi-pass membrane protein</topology>
    </subcellularLocation>
</comment>
<dbReference type="PANTHER" id="PTHR43124">
    <property type="entry name" value="PURINE EFFLUX PUMP PBUE"/>
    <property type="match status" value="1"/>
</dbReference>
<dbReference type="InterPro" id="IPR050189">
    <property type="entry name" value="MFS_Efflux_Transporters"/>
</dbReference>
<dbReference type="SUPFAM" id="SSF103473">
    <property type="entry name" value="MFS general substrate transporter"/>
    <property type="match status" value="1"/>
</dbReference>
<feature type="transmembrane region" description="Helical" evidence="6">
    <location>
        <begin position="16"/>
        <end position="37"/>
    </location>
</feature>
<feature type="transmembrane region" description="Helical" evidence="6">
    <location>
        <begin position="173"/>
        <end position="193"/>
    </location>
</feature>
<evidence type="ECO:0000313" key="8">
    <source>
        <dbReference type="EMBL" id="ANL85524.1"/>
    </source>
</evidence>
<evidence type="ECO:0000256" key="1">
    <source>
        <dbReference type="ARBA" id="ARBA00004651"/>
    </source>
</evidence>
<dbReference type="InterPro" id="IPR011701">
    <property type="entry name" value="MFS"/>
</dbReference>
<proteinExistence type="predicted"/>
<keyword evidence="5 6" id="KW-0472">Membrane</keyword>
<feature type="domain" description="Major facilitator superfamily (MFS) profile" evidence="7">
    <location>
        <begin position="18"/>
        <end position="402"/>
    </location>
</feature>
<keyword evidence="10" id="KW-1185">Reference proteome</keyword>
<feature type="transmembrane region" description="Helical" evidence="6">
    <location>
        <begin position="367"/>
        <end position="387"/>
    </location>
</feature>
<dbReference type="InterPro" id="IPR036259">
    <property type="entry name" value="MFS_trans_sf"/>
</dbReference>
<keyword evidence="3 6" id="KW-0812">Transmembrane</keyword>
<name>A0A192TAG7_9HYPH</name>
<reference evidence="9 11" key="2">
    <citation type="submission" date="2020-11" db="EMBL/GenBank/DDBJ databases">
        <title>Indigenous Rhizobia Nodulating Common beans in Western Kenya.</title>
        <authorList>
            <person name="Wekesa C.S."/>
            <person name="Oelmueller R."/>
            <person name="Furch A.C."/>
        </authorList>
    </citation>
    <scope>NUCLEOTIDE SEQUENCE [LARGE SCALE GENOMIC DNA]</scope>
    <source>
        <strain evidence="11">BS3</strain>
        <strain evidence="9">S3</strain>
    </source>
</reference>
<dbReference type="CDD" id="cd17324">
    <property type="entry name" value="MFS_NepI_like"/>
    <property type="match status" value="1"/>
</dbReference>
<feature type="transmembrane region" description="Helical" evidence="6">
    <location>
        <begin position="57"/>
        <end position="77"/>
    </location>
</feature>
<keyword evidence="2" id="KW-1003">Cell membrane</keyword>
<dbReference type="EMBL" id="CP013568">
    <property type="protein sequence ID" value="ANL85524.1"/>
    <property type="molecule type" value="Genomic_DNA"/>
</dbReference>
<gene>
    <name evidence="8" type="ORF">AMC81_CH02764</name>
    <name evidence="9" type="ORF">HER27_005845</name>
</gene>
<sequence length="402" mass="41940">MDTIHNMRPATKTTPWSAVICMMLTSFVLVASEFMPVSLLTPIADDLASTAGQAGQAISISGFFAVITALFSNVLFARFDRRGVILSYTVVLVASGLAVTFAPNYLVFMFGRALIGVSIGGYWSLATAIIARLAAGPDVPKALAMLQGGSALAAVIAAPLGSFLGGLVGWRGAFFVVVPIGIAAFIWQAIALPRMPGGRSGSLGRTFSLMGNRTFALGMASMVLFFMGQFALSTYLRPFLEDITHLRVNSLSLVLLGIGLAGLAGTSLIPSILRSHMAHVLIGFPAVLVTVALALIGLGPFALATAGLLLLWGLLTTPVPAAWTTWMTRTIPHHLEEGGAWFVALIQFAITSGAFAGGLLFDHVGWWSPFVLSAAAMAGAAAIAVGVTRGVRRQAAISVGHL</sequence>
<dbReference type="Pfam" id="PF07690">
    <property type="entry name" value="MFS_1"/>
    <property type="match status" value="1"/>
</dbReference>
<feature type="transmembrane region" description="Helical" evidence="6">
    <location>
        <begin position="252"/>
        <end position="273"/>
    </location>
</feature>
<dbReference type="RefSeq" id="WP_064825414.1">
    <property type="nucleotide sequence ID" value="NZ_CP013532.1"/>
</dbReference>
<feature type="transmembrane region" description="Helical" evidence="6">
    <location>
        <begin position="340"/>
        <end position="361"/>
    </location>
</feature>
<dbReference type="GeneID" id="45958047"/>
<evidence type="ECO:0000256" key="2">
    <source>
        <dbReference type="ARBA" id="ARBA00022475"/>
    </source>
</evidence>
<evidence type="ECO:0000256" key="3">
    <source>
        <dbReference type="ARBA" id="ARBA00022692"/>
    </source>
</evidence>
<keyword evidence="4 6" id="KW-1133">Transmembrane helix</keyword>
<evidence type="ECO:0000259" key="7">
    <source>
        <dbReference type="PROSITE" id="PS50850"/>
    </source>
</evidence>
<feature type="transmembrane region" description="Helical" evidence="6">
    <location>
        <begin position="142"/>
        <end position="167"/>
    </location>
</feature>